<evidence type="ECO:0000313" key="14">
    <source>
        <dbReference type="EMBL" id="JAT33221.1"/>
    </source>
</evidence>
<evidence type="ECO:0000256" key="2">
    <source>
        <dbReference type="ARBA" id="ARBA00008776"/>
    </source>
</evidence>
<dbReference type="GO" id="GO:0003723">
    <property type="term" value="F:RNA binding"/>
    <property type="evidence" value="ECO:0007669"/>
    <property type="project" value="InterPro"/>
</dbReference>
<feature type="compositionally biased region" description="Acidic residues" evidence="11">
    <location>
        <begin position="354"/>
        <end position="374"/>
    </location>
</feature>
<dbReference type="InterPro" id="IPR024598">
    <property type="entry name" value="SF3a60/Prp9_C"/>
</dbReference>
<evidence type="ECO:0000256" key="7">
    <source>
        <dbReference type="ARBA" id="ARBA00022833"/>
    </source>
</evidence>
<dbReference type="Pfam" id="PF11931">
    <property type="entry name" value="SF3a60_Prp9_C"/>
    <property type="match status" value="1"/>
</dbReference>
<dbReference type="GO" id="GO:0005681">
    <property type="term" value="C:spliceosomal complex"/>
    <property type="evidence" value="ECO:0007669"/>
    <property type="project" value="InterPro"/>
</dbReference>
<evidence type="ECO:0000256" key="4">
    <source>
        <dbReference type="ARBA" id="ARBA00022664"/>
    </source>
</evidence>
<proteinExistence type="inferred from homology"/>
<evidence type="ECO:0000256" key="1">
    <source>
        <dbReference type="ARBA" id="ARBA00004123"/>
    </source>
</evidence>
<evidence type="ECO:0000256" key="11">
    <source>
        <dbReference type="SAM" id="MobiDB-lite"/>
    </source>
</evidence>
<keyword evidence="4" id="KW-0507">mRNA processing</keyword>
<organism evidence="14">
    <name type="scientific">Graphocephala atropunctata</name>
    <dbReference type="NCBI Taxonomy" id="36148"/>
    <lineage>
        <taxon>Eukaryota</taxon>
        <taxon>Metazoa</taxon>
        <taxon>Ecdysozoa</taxon>
        <taxon>Arthropoda</taxon>
        <taxon>Hexapoda</taxon>
        <taxon>Insecta</taxon>
        <taxon>Pterygota</taxon>
        <taxon>Neoptera</taxon>
        <taxon>Paraneoptera</taxon>
        <taxon>Hemiptera</taxon>
        <taxon>Auchenorrhyncha</taxon>
        <taxon>Membracoidea</taxon>
        <taxon>Cicadellidae</taxon>
        <taxon>Cicadellinae</taxon>
        <taxon>Cicadellini</taxon>
        <taxon>Graphocephala</taxon>
    </lineage>
</organism>
<dbReference type="InterPro" id="IPR025086">
    <property type="entry name" value="SDE2/SF3A3_SAP"/>
</dbReference>
<evidence type="ECO:0000313" key="13">
    <source>
        <dbReference type="EMBL" id="JAT13308.1"/>
    </source>
</evidence>
<dbReference type="InterPro" id="IPR021966">
    <property type="entry name" value="SF3a60_bindingd"/>
</dbReference>
<keyword evidence="5" id="KW-0479">Metal-binding</keyword>
<dbReference type="PANTHER" id="PTHR12786">
    <property type="entry name" value="SPLICING FACTOR SF3A-RELATED"/>
    <property type="match status" value="1"/>
</dbReference>
<evidence type="ECO:0000256" key="3">
    <source>
        <dbReference type="ARBA" id="ARBA00022553"/>
    </source>
</evidence>
<dbReference type="Pfam" id="PF16837">
    <property type="entry name" value="SF3A3"/>
    <property type="match status" value="1"/>
</dbReference>
<dbReference type="EMBL" id="GEBQ01026669">
    <property type="protein sequence ID" value="JAT13308.1"/>
    <property type="molecule type" value="Transcribed_RNA"/>
</dbReference>
<feature type="compositionally biased region" description="Basic and acidic residues" evidence="11">
    <location>
        <begin position="309"/>
        <end position="319"/>
    </location>
</feature>
<keyword evidence="7" id="KW-0862">Zinc</keyword>
<reference evidence="14" key="1">
    <citation type="submission" date="2015-11" db="EMBL/GenBank/DDBJ databases">
        <title>De novo transcriptome assembly of four potential Pierce s Disease insect vectors from Arizona vineyards.</title>
        <authorList>
            <person name="Tassone E.E."/>
        </authorList>
    </citation>
    <scope>NUCLEOTIDE SEQUENCE</scope>
</reference>
<feature type="region of interest" description="Disordered" evidence="11">
    <location>
        <begin position="333"/>
        <end position="381"/>
    </location>
</feature>
<keyword evidence="6" id="KW-0863">Zinc-finger</keyword>
<evidence type="ECO:0000256" key="10">
    <source>
        <dbReference type="SAM" id="Coils"/>
    </source>
</evidence>
<feature type="coiled-coil region" evidence="10">
    <location>
        <begin position="43"/>
        <end position="70"/>
    </location>
</feature>
<evidence type="ECO:0000256" key="8">
    <source>
        <dbReference type="ARBA" id="ARBA00023187"/>
    </source>
</evidence>
<name>A0A1B6MBB8_9HEMI</name>
<evidence type="ECO:0000256" key="6">
    <source>
        <dbReference type="ARBA" id="ARBA00022771"/>
    </source>
</evidence>
<gene>
    <name evidence="14" type="ORF">g.28400</name>
    <name evidence="13" type="ORF">g.28402</name>
</gene>
<dbReference type="AlphaFoldDB" id="A0A1B6MBB8"/>
<feature type="compositionally biased region" description="Basic and acidic residues" evidence="11">
    <location>
        <begin position="338"/>
        <end position="353"/>
    </location>
</feature>
<comment type="subcellular location">
    <subcellularLocation>
        <location evidence="1">Nucleus</location>
    </subcellularLocation>
</comment>
<comment type="similarity">
    <text evidence="2">Belongs to the SF3A3 family.</text>
</comment>
<protein>
    <recommendedName>
        <fullName evidence="12">Matrin-type domain-containing protein</fullName>
    </recommendedName>
</protein>
<dbReference type="Pfam" id="PF12108">
    <property type="entry name" value="SF3a60_bindingd"/>
    <property type="match status" value="1"/>
</dbReference>
<dbReference type="PROSITE" id="PS50171">
    <property type="entry name" value="ZF_MATRIN"/>
    <property type="match status" value="1"/>
</dbReference>
<keyword evidence="10" id="KW-0175">Coiled coil</keyword>
<keyword evidence="3" id="KW-0597">Phosphoprotein</keyword>
<evidence type="ECO:0000259" key="12">
    <source>
        <dbReference type="PROSITE" id="PS50171"/>
    </source>
</evidence>
<sequence>METILEQQRRYHEERERLMDAMVKEMLYKKSGYRESINSDHRLKMLLDQYMESTNNLKELYEDKDGLRKEEVAALSGPNEFSEFYSRLKQIKEFYKRLPNEICVPMSVEFEELAKMRENPSEEFQNFVEFSDEEGYGKYLDLNECYEKYINLKGIEKVDYITYLSNFDHLYEIPKERKNAEYRKYLHALLEYLHGYIARIKPLFDINAEMDNVMKDFNGTWESGSFPGWPKETGSVLTNVGAHLDLSAFSSWEELASLGLDRLKSALMALGLKCGGTLEERAQRLFSTKGKKALDPNLFAKSKPGKSGRSRDNERQRDVASLEAQAYRLSEVVSEQRSATKENVQRKQARTEGERDDSDAEASASDTDDEDEDGVPYNPKNLPLGWDGKPIPYWLYKLHGLNISYICEICGNFTYKGPKAFQRHFAEWRHAHGMRCLGIPNTAHFANVTQIEDALALWEKLKVQKQEERWQPEQEEEYEDSLGNVVNRKTYEDLKRQGLL</sequence>
<dbReference type="GO" id="GO:0000398">
    <property type="term" value="P:mRNA splicing, via spliceosome"/>
    <property type="evidence" value="ECO:0007669"/>
    <property type="project" value="InterPro"/>
</dbReference>
<dbReference type="InterPro" id="IPR000690">
    <property type="entry name" value="Matrin/U1-C_Znf_C2H2"/>
</dbReference>
<accession>A0A1B6MBB8</accession>
<feature type="domain" description="Matrin-type" evidence="12">
    <location>
        <begin position="405"/>
        <end position="436"/>
    </location>
</feature>
<keyword evidence="9" id="KW-0539">Nucleus</keyword>
<keyword evidence="8" id="KW-0508">mRNA splicing</keyword>
<feature type="region of interest" description="Disordered" evidence="11">
    <location>
        <begin position="296"/>
        <end position="319"/>
    </location>
</feature>
<evidence type="ECO:0000256" key="5">
    <source>
        <dbReference type="ARBA" id="ARBA00022723"/>
    </source>
</evidence>
<dbReference type="InterPro" id="IPR051421">
    <property type="entry name" value="RNA_Proc_DNA_Dmg_Regulator"/>
</dbReference>
<dbReference type="GO" id="GO:0008270">
    <property type="term" value="F:zinc ion binding"/>
    <property type="evidence" value="ECO:0007669"/>
    <property type="project" value="UniProtKB-KW"/>
</dbReference>
<dbReference type="Pfam" id="PF13297">
    <property type="entry name" value="SDE2_2C"/>
    <property type="match status" value="1"/>
</dbReference>
<dbReference type="PANTHER" id="PTHR12786:SF2">
    <property type="entry name" value="SPLICING FACTOR 3A SUBUNIT 3"/>
    <property type="match status" value="1"/>
</dbReference>
<dbReference type="InterPro" id="IPR031774">
    <property type="entry name" value="SF3A3_dom"/>
</dbReference>
<dbReference type="EMBL" id="GEBQ01006756">
    <property type="protein sequence ID" value="JAT33221.1"/>
    <property type="molecule type" value="Transcribed_RNA"/>
</dbReference>
<evidence type="ECO:0000256" key="9">
    <source>
        <dbReference type="ARBA" id="ARBA00023242"/>
    </source>
</evidence>